<dbReference type="AlphaFoldDB" id="A0A5J9WII4"/>
<proteinExistence type="predicted"/>
<dbReference type="Gramene" id="TVU47873">
    <property type="protein sequence ID" value="TVU47873"/>
    <property type="gene ID" value="EJB05_07489"/>
</dbReference>
<organism evidence="1 2">
    <name type="scientific">Eragrostis curvula</name>
    <name type="common">weeping love grass</name>
    <dbReference type="NCBI Taxonomy" id="38414"/>
    <lineage>
        <taxon>Eukaryota</taxon>
        <taxon>Viridiplantae</taxon>
        <taxon>Streptophyta</taxon>
        <taxon>Embryophyta</taxon>
        <taxon>Tracheophyta</taxon>
        <taxon>Spermatophyta</taxon>
        <taxon>Magnoliopsida</taxon>
        <taxon>Liliopsida</taxon>
        <taxon>Poales</taxon>
        <taxon>Poaceae</taxon>
        <taxon>PACMAD clade</taxon>
        <taxon>Chloridoideae</taxon>
        <taxon>Eragrostideae</taxon>
        <taxon>Eragrostidinae</taxon>
        <taxon>Eragrostis</taxon>
    </lineage>
</organism>
<dbReference type="EMBL" id="RWGY01000004">
    <property type="protein sequence ID" value="TVU47873.1"/>
    <property type="molecule type" value="Genomic_DNA"/>
</dbReference>
<sequence>VPLPVIRWKFINPEWVRGPKDPCC</sequence>
<comment type="caution">
    <text evidence="1">The sequence shown here is derived from an EMBL/GenBank/DDBJ whole genome shotgun (WGS) entry which is preliminary data.</text>
</comment>
<dbReference type="Proteomes" id="UP000324897">
    <property type="component" value="Chromosome 5"/>
</dbReference>
<keyword evidence="2" id="KW-1185">Reference proteome</keyword>
<evidence type="ECO:0000313" key="1">
    <source>
        <dbReference type="EMBL" id="TVU47873.1"/>
    </source>
</evidence>
<feature type="non-terminal residue" evidence="1">
    <location>
        <position position="1"/>
    </location>
</feature>
<reference evidence="1 2" key="1">
    <citation type="journal article" date="2019" name="Sci. Rep.">
        <title>A high-quality genome of Eragrostis curvula grass provides insights into Poaceae evolution and supports new strategies to enhance forage quality.</title>
        <authorList>
            <person name="Carballo J."/>
            <person name="Santos B.A.C.M."/>
            <person name="Zappacosta D."/>
            <person name="Garbus I."/>
            <person name="Selva J.P."/>
            <person name="Gallo C.A."/>
            <person name="Diaz A."/>
            <person name="Albertini E."/>
            <person name="Caccamo M."/>
            <person name="Echenique V."/>
        </authorList>
    </citation>
    <scope>NUCLEOTIDE SEQUENCE [LARGE SCALE GENOMIC DNA]</scope>
    <source>
        <strain evidence="2">cv. Victoria</strain>
        <tissue evidence="1">Leaf</tissue>
    </source>
</reference>
<accession>A0A5J9WII4</accession>
<name>A0A5J9WII4_9POAL</name>
<gene>
    <name evidence="1" type="ORF">EJB05_07489</name>
</gene>
<evidence type="ECO:0000313" key="2">
    <source>
        <dbReference type="Proteomes" id="UP000324897"/>
    </source>
</evidence>
<protein>
    <submittedName>
        <fullName evidence="1">Uncharacterized protein</fullName>
    </submittedName>
</protein>